<reference evidence="1 2" key="1">
    <citation type="submission" date="2024-01" db="EMBL/GenBank/DDBJ databases">
        <title>The genomes of 5 underutilized Papilionoideae crops provide insights into root nodulation and disease resistanc.</title>
        <authorList>
            <person name="Yuan L."/>
        </authorList>
    </citation>
    <scope>NUCLEOTIDE SEQUENCE [LARGE SCALE GENOMIC DNA]</scope>
    <source>
        <strain evidence="1">ZHUSHIDOU_FW_LH</strain>
        <tissue evidence="1">Leaf</tissue>
    </source>
</reference>
<sequence length="70" mass="7777">MWADLLIPVPPPLCGVLIIGEETIVYCSANAFNAIPIRPPCRHLKRLKLNSCFFNLSIVFISTAHGNLKE</sequence>
<accession>A0AAN9E0J3</accession>
<evidence type="ECO:0000313" key="2">
    <source>
        <dbReference type="Proteomes" id="UP001372338"/>
    </source>
</evidence>
<proteinExistence type="predicted"/>
<name>A0AAN9E0J3_CROPI</name>
<dbReference type="EMBL" id="JAYWIO010000008">
    <property type="protein sequence ID" value="KAK7243326.1"/>
    <property type="molecule type" value="Genomic_DNA"/>
</dbReference>
<dbReference type="Gene3D" id="2.130.10.10">
    <property type="entry name" value="YVTN repeat-like/Quinoprotein amine dehydrogenase"/>
    <property type="match status" value="1"/>
</dbReference>
<comment type="caution">
    <text evidence="1">The sequence shown here is derived from an EMBL/GenBank/DDBJ whole genome shotgun (WGS) entry which is preliminary data.</text>
</comment>
<evidence type="ECO:0000313" key="1">
    <source>
        <dbReference type="EMBL" id="KAK7243326.1"/>
    </source>
</evidence>
<keyword evidence="2" id="KW-1185">Reference proteome</keyword>
<gene>
    <name evidence="1" type="ORF">RIF29_38119</name>
</gene>
<protein>
    <submittedName>
        <fullName evidence="1">Uncharacterized protein</fullName>
    </submittedName>
</protein>
<dbReference type="Proteomes" id="UP001372338">
    <property type="component" value="Unassembled WGS sequence"/>
</dbReference>
<dbReference type="AlphaFoldDB" id="A0AAN9E0J3"/>
<organism evidence="1 2">
    <name type="scientific">Crotalaria pallida</name>
    <name type="common">Smooth rattlebox</name>
    <name type="synonym">Crotalaria striata</name>
    <dbReference type="NCBI Taxonomy" id="3830"/>
    <lineage>
        <taxon>Eukaryota</taxon>
        <taxon>Viridiplantae</taxon>
        <taxon>Streptophyta</taxon>
        <taxon>Embryophyta</taxon>
        <taxon>Tracheophyta</taxon>
        <taxon>Spermatophyta</taxon>
        <taxon>Magnoliopsida</taxon>
        <taxon>eudicotyledons</taxon>
        <taxon>Gunneridae</taxon>
        <taxon>Pentapetalae</taxon>
        <taxon>rosids</taxon>
        <taxon>fabids</taxon>
        <taxon>Fabales</taxon>
        <taxon>Fabaceae</taxon>
        <taxon>Papilionoideae</taxon>
        <taxon>50 kb inversion clade</taxon>
        <taxon>genistoids sensu lato</taxon>
        <taxon>core genistoids</taxon>
        <taxon>Crotalarieae</taxon>
        <taxon>Crotalaria</taxon>
    </lineage>
</organism>
<dbReference type="InterPro" id="IPR015943">
    <property type="entry name" value="WD40/YVTN_repeat-like_dom_sf"/>
</dbReference>